<gene>
    <name evidence="3" type="ORF">GCM10023200_27360</name>
</gene>
<dbReference type="InterPro" id="IPR006016">
    <property type="entry name" value="UspA"/>
</dbReference>
<dbReference type="Pfam" id="PF00582">
    <property type="entry name" value="Usp"/>
    <property type="match status" value="1"/>
</dbReference>
<accession>A0ABP9B8S0</accession>
<sequence>MPEENERPLVVVGVDGSDHATVALRRALHEAARRGARVLAVAAWERPPVTLEAYYGMPLDDAVTDARVHEQRTRAVVDAVRASEPALADVPVEVEAVAGHAGAALVERARGADLLVVGHRGRGGLASVALGSVGLSCVLHAPCPVLVVPMTSTATPEPATAGAAR</sequence>
<evidence type="ECO:0000313" key="3">
    <source>
        <dbReference type="EMBL" id="GAA4790803.1"/>
    </source>
</evidence>
<dbReference type="SUPFAM" id="SSF52402">
    <property type="entry name" value="Adenine nucleotide alpha hydrolases-like"/>
    <property type="match status" value="1"/>
</dbReference>
<dbReference type="CDD" id="cd23659">
    <property type="entry name" value="USP_At3g01520-like"/>
    <property type="match status" value="1"/>
</dbReference>
<proteinExistence type="inferred from homology"/>
<feature type="domain" description="UspA" evidence="2">
    <location>
        <begin position="10"/>
        <end position="149"/>
    </location>
</feature>
<protein>
    <submittedName>
        <fullName evidence="3">Universal stress protein</fullName>
    </submittedName>
</protein>
<dbReference type="InterPro" id="IPR014729">
    <property type="entry name" value="Rossmann-like_a/b/a_fold"/>
</dbReference>
<dbReference type="EMBL" id="BAABHO010000019">
    <property type="protein sequence ID" value="GAA4790803.1"/>
    <property type="molecule type" value="Genomic_DNA"/>
</dbReference>
<dbReference type="PANTHER" id="PTHR31964">
    <property type="entry name" value="ADENINE NUCLEOTIDE ALPHA HYDROLASES-LIKE SUPERFAMILY PROTEIN"/>
    <property type="match status" value="1"/>
</dbReference>
<dbReference type="RefSeq" id="WP_345415307.1">
    <property type="nucleotide sequence ID" value="NZ_BAABHO010000019.1"/>
</dbReference>
<evidence type="ECO:0000313" key="4">
    <source>
        <dbReference type="Proteomes" id="UP001500928"/>
    </source>
</evidence>
<name>A0ABP9B8S0_9PSEU</name>
<dbReference type="InterPro" id="IPR006015">
    <property type="entry name" value="Universal_stress_UspA"/>
</dbReference>
<evidence type="ECO:0000256" key="1">
    <source>
        <dbReference type="ARBA" id="ARBA00008791"/>
    </source>
</evidence>
<organism evidence="3 4">
    <name type="scientific">Actinomycetospora chlora</name>
    <dbReference type="NCBI Taxonomy" id="663608"/>
    <lineage>
        <taxon>Bacteria</taxon>
        <taxon>Bacillati</taxon>
        <taxon>Actinomycetota</taxon>
        <taxon>Actinomycetes</taxon>
        <taxon>Pseudonocardiales</taxon>
        <taxon>Pseudonocardiaceae</taxon>
        <taxon>Actinomycetospora</taxon>
    </lineage>
</organism>
<dbReference type="PANTHER" id="PTHR31964:SF113">
    <property type="entry name" value="USPA DOMAIN-CONTAINING PROTEIN"/>
    <property type="match status" value="1"/>
</dbReference>
<dbReference type="Proteomes" id="UP001500928">
    <property type="component" value="Unassembled WGS sequence"/>
</dbReference>
<keyword evidence="4" id="KW-1185">Reference proteome</keyword>
<comment type="similarity">
    <text evidence="1">Belongs to the universal stress protein A family.</text>
</comment>
<dbReference type="Gene3D" id="3.40.50.620">
    <property type="entry name" value="HUPs"/>
    <property type="match status" value="1"/>
</dbReference>
<comment type="caution">
    <text evidence="3">The sequence shown here is derived from an EMBL/GenBank/DDBJ whole genome shotgun (WGS) entry which is preliminary data.</text>
</comment>
<evidence type="ECO:0000259" key="2">
    <source>
        <dbReference type="Pfam" id="PF00582"/>
    </source>
</evidence>
<dbReference type="PRINTS" id="PR01438">
    <property type="entry name" value="UNVRSLSTRESS"/>
</dbReference>
<reference evidence="4" key="1">
    <citation type="journal article" date="2019" name="Int. J. Syst. Evol. Microbiol.">
        <title>The Global Catalogue of Microorganisms (GCM) 10K type strain sequencing project: providing services to taxonomists for standard genome sequencing and annotation.</title>
        <authorList>
            <consortium name="The Broad Institute Genomics Platform"/>
            <consortium name="The Broad Institute Genome Sequencing Center for Infectious Disease"/>
            <person name="Wu L."/>
            <person name="Ma J."/>
        </authorList>
    </citation>
    <scope>NUCLEOTIDE SEQUENCE [LARGE SCALE GENOMIC DNA]</scope>
    <source>
        <strain evidence="4">JCM 17979</strain>
    </source>
</reference>